<comment type="caution">
    <text evidence="4">The sequence shown here is derived from an EMBL/GenBank/DDBJ whole genome shotgun (WGS) entry which is preliminary data.</text>
</comment>
<evidence type="ECO:0000256" key="1">
    <source>
        <dbReference type="SAM" id="Coils"/>
    </source>
</evidence>
<name>A0A9D1CVQ3_9FIRM</name>
<gene>
    <name evidence="4" type="ORF">IAA52_01810</name>
</gene>
<evidence type="ECO:0000313" key="5">
    <source>
        <dbReference type="Proteomes" id="UP000824260"/>
    </source>
</evidence>
<feature type="compositionally biased region" description="Basic and acidic residues" evidence="2">
    <location>
        <begin position="191"/>
        <end position="200"/>
    </location>
</feature>
<feature type="coiled-coil region" evidence="1">
    <location>
        <begin position="60"/>
        <end position="94"/>
    </location>
</feature>
<feature type="compositionally biased region" description="Acidic residues" evidence="2">
    <location>
        <begin position="179"/>
        <end position="190"/>
    </location>
</feature>
<dbReference type="InterPro" id="IPR025874">
    <property type="entry name" value="DZR"/>
</dbReference>
<reference evidence="4" key="2">
    <citation type="journal article" date="2021" name="PeerJ">
        <title>Extensive microbial diversity within the chicken gut microbiome revealed by metagenomics and culture.</title>
        <authorList>
            <person name="Gilroy R."/>
            <person name="Ravi A."/>
            <person name="Getino M."/>
            <person name="Pursley I."/>
            <person name="Horton D.L."/>
            <person name="Alikhan N.F."/>
            <person name="Baker D."/>
            <person name="Gharbi K."/>
            <person name="Hall N."/>
            <person name="Watson M."/>
            <person name="Adriaenssens E.M."/>
            <person name="Foster-Nyarko E."/>
            <person name="Jarju S."/>
            <person name="Secka A."/>
            <person name="Antonio M."/>
            <person name="Oren A."/>
            <person name="Chaudhuri R.R."/>
            <person name="La Ragione R."/>
            <person name="Hildebrand F."/>
            <person name="Pallen M.J."/>
        </authorList>
    </citation>
    <scope>NUCLEOTIDE SEQUENCE</scope>
    <source>
        <strain evidence="4">ChiSjej6B24-2974</strain>
    </source>
</reference>
<organism evidence="4 5">
    <name type="scientific">Candidatus Pullichristensenella stercorigallinarum</name>
    <dbReference type="NCBI Taxonomy" id="2840909"/>
    <lineage>
        <taxon>Bacteria</taxon>
        <taxon>Bacillati</taxon>
        <taxon>Bacillota</taxon>
        <taxon>Clostridia</taxon>
        <taxon>Candidatus Pullichristensenella</taxon>
    </lineage>
</organism>
<dbReference type="Proteomes" id="UP000824260">
    <property type="component" value="Unassembled WGS sequence"/>
</dbReference>
<dbReference type="AlphaFoldDB" id="A0A9D1CVQ3"/>
<evidence type="ECO:0000313" key="4">
    <source>
        <dbReference type="EMBL" id="HIQ81818.1"/>
    </source>
</evidence>
<feature type="region of interest" description="Disordered" evidence="2">
    <location>
        <begin position="169"/>
        <end position="200"/>
    </location>
</feature>
<proteinExistence type="predicted"/>
<keyword evidence="1" id="KW-0175">Coiled coil</keyword>
<dbReference type="Pfam" id="PF12773">
    <property type="entry name" value="DZR"/>
    <property type="match status" value="1"/>
</dbReference>
<accession>A0A9D1CVQ3</accession>
<sequence length="200" mass="22038">MASFFSDLGKTFQSAAKSIQKKTVEGVEATRRNSELRALRDEQKKLFAVLGETYYTSHGDKEAQEQLALLSRQLDELQERIKTVTAELDALNDKKRCPNCDAVVDKDAKFCPSCGTKMPEPQSPVEAAPEAAPEAPRAEYCQKCGALRQGEARFCAVCGQPFEAEPVKPEVEITWPEAGTEEPPIEEPPIEEAHDAQGEP</sequence>
<reference evidence="4" key="1">
    <citation type="submission" date="2020-10" db="EMBL/GenBank/DDBJ databases">
        <authorList>
            <person name="Gilroy R."/>
        </authorList>
    </citation>
    <scope>NUCLEOTIDE SEQUENCE</scope>
    <source>
        <strain evidence="4">ChiSjej6B24-2974</strain>
    </source>
</reference>
<protein>
    <submittedName>
        <fullName evidence="4">Zinc ribbon domain-containing protein</fullName>
    </submittedName>
</protein>
<evidence type="ECO:0000256" key="2">
    <source>
        <dbReference type="SAM" id="MobiDB-lite"/>
    </source>
</evidence>
<dbReference type="EMBL" id="DVFZ01000019">
    <property type="protein sequence ID" value="HIQ81818.1"/>
    <property type="molecule type" value="Genomic_DNA"/>
</dbReference>
<evidence type="ECO:0000259" key="3">
    <source>
        <dbReference type="Pfam" id="PF12773"/>
    </source>
</evidence>
<feature type="domain" description="DZANK-type" evidence="3">
    <location>
        <begin position="97"/>
        <end position="159"/>
    </location>
</feature>